<dbReference type="GO" id="GO:0005685">
    <property type="term" value="C:U1 snRNP"/>
    <property type="evidence" value="ECO:0007669"/>
    <property type="project" value="TreeGrafter"/>
</dbReference>
<organism evidence="4 5">
    <name type="scientific">Vanilla planifolia</name>
    <name type="common">Vanilla</name>
    <dbReference type="NCBI Taxonomy" id="51239"/>
    <lineage>
        <taxon>Eukaryota</taxon>
        <taxon>Viridiplantae</taxon>
        <taxon>Streptophyta</taxon>
        <taxon>Embryophyta</taxon>
        <taxon>Tracheophyta</taxon>
        <taxon>Spermatophyta</taxon>
        <taxon>Magnoliopsida</taxon>
        <taxon>Liliopsida</taxon>
        <taxon>Asparagales</taxon>
        <taxon>Orchidaceae</taxon>
        <taxon>Vanilloideae</taxon>
        <taxon>Vanilleae</taxon>
        <taxon>Vanilla</taxon>
    </lineage>
</organism>
<comment type="subcellular location">
    <subcellularLocation>
        <location evidence="1">Nucleus</location>
    </subcellularLocation>
</comment>
<evidence type="ECO:0000313" key="4">
    <source>
        <dbReference type="EMBL" id="KAG0472620.1"/>
    </source>
</evidence>
<accession>A0A835QLK1</accession>
<evidence type="ECO:0008006" key="6">
    <source>
        <dbReference type="Google" id="ProtNLM"/>
    </source>
</evidence>
<dbReference type="GO" id="GO:0003729">
    <property type="term" value="F:mRNA binding"/>
    <property type="evidence" value="ECO:0007669"/>
    <property type="project" value="TreeGrafter"/>
</dbReference>
<dbReference type="EMBL" id="JADCNL010000007">
    <property type="protein sequence ID" value="KAG0472620.1"/>
    <property type="molecule type" value="Genomic_DNA"/>
</dbReference>
<dbReference type="InterPro" id="IPR051183">
    <property type="entry name" value="U1_U11-U12_snRNP_70-35kDa"/>
</dbReference>
<evidence type="ECO:0000256" key="2">
    <source>
        <dbReference type="ARBA" id="ARBA00023242"/>
    </source>
</evidence>
<protein>
    <recommendedName>
        <fullName evidence="6">RRM domain-containing protein</fullName>
    </recommendedName>
</protein>
<reference evidence="4 5" key="1">
    <citation type="journal article" date="2020" name="Nat. Food">
        <title>A phased Vanilla planifolia genome enables genetic improvement of flavour and production.</title>
        <authorList>
            <person name="Hasing T."/>
            <person name="Tang H."/>
            <person name="Brym M."/>
            <person name="Khazi F."/>
            <person name="Huang T."/>
            <person name="Chambers A.H."/>
        </authorList>
    </citation>
    <scope>NUCLEOTIDE SEQUENCE [LARGE SCALE GENOMIC DNA]</scope>
    <source>
        <tissue evidence="4">Leaf</tissue>
    </source>
</reference>
<dbReference type="Proteomes" id="UP000636800">
    <property type="component" value="Chromosome 7"/>
</dbReference>
<feature type="compositionally biased region" description="Basic and acidic residues" evidence="3">
    <location>
        <begin position="245"/>
        <end position="340"/>
    </location>
</feature>
<dbReference type="OrthoDB" id="674504at2759"/>
<gene>
    <name evidence="4" type="ORF">HPP92_014477</name>
</gene>
<dbReference type="GO" id="GO:0071004">
    <property type="term" value="C:U2-type prespliceosome"/>
    <property type="evidence" value="ECO:0007669"/>
    <property type="project" value="TreeGrafter"/>
</dbReference>
<keyword evidence="5" id="KW-1185">Reference proteome</keyword>
<evidence type="ECO:0000256" key="3">
    <source>
        <dbReference type="SAM" id="MobiDB-lite"/>
    </source>
</evidence>
<keyword evidence="2" id="KW-0539">Nucleus</keyword>
<dbReference type="GO" id="GO:0000398">
    <property type="term" value="P:mRNA splicing, via spliceosome"/>
    <property type="evidence" value="ECO:0007669"/>
    <property type="project" value="TreeGrafter"/>
</dbReference>
<dbReference type="AlphaFoldDB" id="A0A835QLK1"/>
<name>A0A835QLK1_VANPL</name>
<dbReference type="GO" id="GO:0071011">
    <property type="term" value="C:precatalytic spliceosome"/>
    <property type="evidence" value="ECO:0007669"/>
    <property type="project" value="TreeGrafter"/>
</dbReference>
<comment type="caution">
    <text evidence="4">The sequence shown here is derived from an EMBL/GenBank/DDBJ whole genome shotgun (WGS) entry which is preliminary data.</text>
</comment>
<feature type="region of interest" description="Disordered" evidence="3">
    <location>
        <begin position="240"/>
        <end position="340"/>
    </location>
</feature>
<evidence type="ECO:0000313" key="5">
    <source>
        <dbReference type="Proteomes" id="UP000636800"/>
    </source>
</evidence>
<sequence>MEQYQARDIFMGELKIANILKTSFEEYFNELKTTIVLSRSGCCIVQIAKAEVAKKLKPRTIVVQLNKDRIVVDLKVGRLTRTLHALNGFLSRFMHQEEVDVHNMISEKLLASQASLESLNLSVILPSLETRNMHHQFKKAKLQLDSLFHADDPHKDPNVTGDPYKTLFVARLHVRAFLVIKSGIFEEAKSVSESEGIMVRLITDKETNKPRGYAFIESNSKLDQVDLNLRNQGLVRTEALTGKGRSRDRERIEISIGERSRERSHDKVRDRDPREDRHHNRDRDRNRERERERDRERDHGRERDRGRDRERERDVGRDHERPRERERDRDRNRDREGERL</sequence>
<dbReference type="GO" id="GO:0030619">
    <property type="term" value="F:U1 snRNA binding"/>
    <property type="evidence" value="ECO:0007669"/>
    <property type="project" value="TreeGrafter"/>
</dbReference>
<evidence type="ECO:0000256" key="1">
    <source>
        <dbReference type="ARBA" id="ARBA00004123"/>
    </source>
</evidence>
<dbReference type="PANTHER" id="PTHR13952:SF5">
    <property type="entry name" value="U1 SMALL NUCLEAR RIBONUCLEOPROTEIN 70 KDA"/>
    <property type="match status" value="1"/>
</dbReference>
<proteinExistence type="predicted"/>
<dbReference type="PANTHER" id="PTHR13952">
    <property type="entry name" value="U1 SMALL NUCLEAR RIBONUCLEOPROTEIN 70 KD"/>
    <property type="match status" value="1"/>
</dbReference>